<proteinExistence type="predicted"/>
<dbReference type="InterPro" id="IPR001766">
    <property type="entry name" value="Fork_head_dom"/>
</dbReference>
<dbReference type="PROSITE" id="PS50039">
    <property type="entry name" value="FORK_HEAD_3"/>
    <property type="match status" value="1"/>
</dbReference>
<keyword evidence="1 3" id="KW-0238">DNA-binding</keyword>
<feature type="DNA-binding region" description="Fork-head" evidence="3">
    <location>
        <begin position="45"/>
        <end position="119"/>
    </location>
</feature>
<protein>
    <submittedName>
        <fullName evidence="8">Fork-head domain-containing protein</fullName>
    </submittedName>
</protein>
<keyword evidence="2 3" id="KW-0539">Nucleus</keyword>
<feature type="domain" description="Fork-head" evidence="6">
    <location>
        <begin position="45"/>
        <end position="119"/>
    </location>
</feature>
<evidence type="ECO:0000256" key="5">
    <source>
        <dbReference type="SAM" id="Phobius"/>
    </source>
</evidence>
<dbReference type="Proteomes" id="UP000036681">
    <property type="component" value="Unplaced"/>
</dbReference>
<dbReference type="SUPFAM" id="SSF46785">
    <property type="entry name" value="Winged helix' DNA-binding domain"/>
    <property type="match status" value="1"/>
</dbReference>
<keyword evidence="7" id="KW-1185">Reference proteome</keyword>
<dbReference type="PANTHER" id="PTHR11829:SF343">
    <property type="entry name" value="FORK-HEAD DOMAIN-CONTAINING PROTEIN"/>
    <property type="match status" value="1"/>
</dbReference>
<evidence type="ECO:0000256" key="1">
    <source>
        <dbReference type="ARBA" id="ARBA00023125"/>
    </source>
</evidence>
<feature type="transmembrane region" description="Helical" evidence="5">
    <location>
        <begin position="17"/>
        <end position="40"/>
    </location>
</feature>
<accession>A0A9J2PF16</accession>
<organism evidence="7 8">
    <name type="scientific">Ascaris lumbricoides</name>
    <name type="common">Giant roundworm</name>
    <dbReference type="NCBI Taxonomy" id="6252"/>
    <lineage>
        <taxon>Eukaryota</taxon>
        <taxon>Metazoa</taxon>
        <taxon>Ecdysozoa</taxon>
        <taxon>Nematoda</taxon>
        <taxon>Chromadorea</taxon>
        <taxon>Rhabditida</taxon>
        <taxon>Spirurina</taxon>
        <taxon>Ascaridomorpha</taxon>
        <taxon>Ascaridoidea</taxon>
        <taxon>Ascarididae</taxon>
        <taxon>Ascaris</taxon>
    </lineage>
</organism>
<dbReference type="SMART" id="SM00339">
    <property type="entry name" value="FH"/>
    <property type="match status" value="1"/>
</dbReference>
<comment type="subcellular location">
    <subcellularLocation>
        <location evidence="3">Nucleus</location>
    </subcellularLocation>
</comment>
<evidence type="ECO:0000256" key="4">
    <source>
        <dbReference type="SAM" id="MobiDB-lite"/>
    </source>
</evidence>
<evidence type="ECO:0000313" key="8">
    <source>
        <dbReference type="WBParaSite" id="ALUE_0000858001-mRNA-1"/>
    </source>
</evidence>
<dbReference type="InterPro" id="IPR050211">
    <property type="entry name" value="FOX_domain-containing"/>
</dbReference>
<name>A0A9J2PF16_ASCLU</name>
<evidence type="ECO:0000259" key="6">
    <source>
        <dbReference type="PROSITE" id="PS50039"/>
    </source>
</evidence>
<evidence type="ECO:0000313" key="7">
    <source>
        <dbReference type="Proteomes" id="UP000036681"/>
    </source>
</evidence>
<dbReference type="PRINTS" id="PR00053">
    <property type="entry name" value="FORKHEAD"/>
</dbReference>
<sequence>MQDEVRRQAAHTLTVPFYSSVCWVLLIGSHLCLCVSFLYVRQFPHHYIDARFPYYRNCDPKRRQGWQNSIRHNLSLNDCFIKRARDGIGPASDRKGNFWTLSPDSENMFDNGNYKRRRRMKRNSRNTSTDDSALTLQPWFLQYMQRQAQQHVNFKLFCYTVSYFCLPRNIWIKHFRPKRSFMKKKGKCRYGGEQVVDFSTKASIMHASIGHLLFVHPPTMFHLGEEPTSSTNAPAGMYWPPTAPSTSSGVSPTLSRQIIDQKPVITAPPSGLLSPTISSYRGDEITQWQSPHLLPSISSFDEQPQHTVYEPRPNQYQA</sequence>
<dbReference type="WBParaSite" id="ALUE_0000858001-mRNA-1">
    <property type="protein sequence ID" value="ALUE_0000858001-mRNA-1"/>
    <property type="gene ID" value="ALUE_0000858001"/>
</dbReference>
<dbReference type="InterPro" id="IPR030456">
    <property type="entry name" value="TF_fork_head_CS_2"/>
</dbReference>
<dbReference type="PROSITE" id="PS00658">
    <property type="entry name" value="FORK_HEAD_2"/>
    <property type="match status" value="1"/>
</dbReference>
<dbReference type="GO" id="GO:0000978">
    <property type="term" value="F:RNA polymerase II cis-regulatory region sequence-specific DNA binding"/>
    <property type="evidence" value="ECO:0007669"/>
    <property type="project" value="TreeGrafter"/>
</dbReference>
<dbReference type="AlphaFoldDB" id="A0A9J2PF16"/>
<evidence type="ECO:0000256" key="3">
    <source>
        <dbReference type="PROSITE-ProRule" id="PRU00089"/>
    </source>
</evidence>
<dbReference type="GO" id="GO:0005634">
    <property type="term" value="C:nucleus"/>
    <property type="evidence" value="ECO:0007669"/>
    <property type="project" value="UniProtKB-SubCell"/>
</dbReference>
<keyword evidence="5" id="KW-1133">Transmembrane helix</keyword>
<dbReference type="InterPro" id="IPR036390">
    <property type="entry name" value="WH_DNA-bd_sf"/>
</dbReference>
<dbReference type="InterPro" id="IPR036388">
    <property type="entry name" value="WH-like_DNA-bd_sf"/>
</dbReference>
<keyword evidence="5" id="KW-0472">Membrane</keyword>
<dbReference type="GO" id="GO:0009653">
    <property type="term" value="P:anatomical structure morphogenesis"/>
    <property type="evidence" value="ECO:0007669"/>
    <property type="project" value="TreeGrafter"/>
</dbReference>
<evidence type="ECO:0000256" key="2">
    <source>
        <dbReference type="ARBA" id="ARBA00023242"/>
    </source>
</evidence>
<dbReference type="PANTHER" id="PTHR11829">
    <property type="entry name" value="FORKHEAD BOX PROTEIN"/>
    <property type="match status" value="1"/>
</dbReference>
<dbReference type="GO" id="GO:0030154">
    <property type="term" value="P:cell differentiation"/>
    <property type="evidence" value="ECO:0007669"/>
    <property type="project" value="TreeGrafter"/>
</dbReference>
<dbReference type="Gene3D" id="1.10.10.10">
    <property type="entry name" value="Winged helix-like DNA-binding domain superfamily/Winged helix DNA-binding domain"/>
    <property type="match status" value="1"/>
</dbReference>
<dbReference type="Pfam" id="PF00250">
    <property type="entry name" value="Forkhead"/>
    <property type="match status" value="1"/>
</dbReference>
<reference evidence="8" key="1">
    <citation type="submission" date="2023-03" db="UniProtKB">
        <authorList>
            <consortium name="WormBaseParasite"/>
        </authorList>
    </citation>
    <scope>IDENTIFICATION</scope>
</reference>
<feature type="compositionally biased region" description="Polar residues" evidence="4">
    <location>
        <begin position="295"/>
        <end position="306"/>
    </location>
</feature>
<dbReference type="GO" id="GO:0000981">
    <property type="term" value="F:DNA-binding transcription factor activity, RNA polymerase II-specific"/>
    <property type="evidence" value="ECO:0007669"/>
    <property type="project" value="TreeGrafter"/>
</dbReference>
<keyword evidence="5" id="KW-0812">Transmembrane</keyword>
<feature type="region of interest" description="Disordered" evidence="4">
    <location>
        <begin position="295"/>
        <end position="318"/>
    </location>
</feature>